<keyword evidence="3" id="KW-0963">Cytoplasm</keyword>
<keyword evidence="5" id="KW-1185">Reference proteome</keyword>
<comment type="catalytic activity">
    <reaction evidence="3">
        <text>glycyl-tRNA(Ala) + H2O = tRNA(Ala) + glycine + H(+)</text>
        <dbReference type="Rhea" id="RHEA:53744"/>
        <dbReference type="Rhea" id="RHEA-COMP:9657"/>
        <dbReference type="Rhea" id="RHEA-COMP:13640"/>
        <dbReference type="ChEBI" id="CHEBI:15377"/>
        <dbReference type="ChEBI" id="CHEBI:15378"/>
        <dbReference type="ChEBI" id="CHEBI:57305"/>
        <dbReference type="ChEBI" id="CHEBI:78442"/>
        <dbReference type="ChEBI" id="CHEBI:78522"/>
    </reaction>
</comment>
<dbReference type="GO" id="GO:0051499">
    <property type="term" value="F:D-aminoacyl-tRNA deacylase activity"/>
    <property type="evidence" value="ECO:0007669"/>
    <property type="project" value="UniProtKB-EC"/>
</dbReference>
<comment type="domain">
    <text evidence="3">A Gly-cisPro motif from one monomer fits into the active site of the other monomer to allow specific chiral rejection of L-amino acids.</text>
</comment>
<keyword evidence="2 3" id="KW-0820">tRNA-binding</keyword>
<comment type="catalytic activity">
    <reaction evidence="3">
        <text>a D-aminoacyl-tRNA + H2O = a tRNA + a D-alpha-amino acid + H(+)</text>
        <dbReference type="Rhea" id="RHEA:13953"/>
        <dbReference type="Rhea" id="RHEA-COMP:10123"/>
        <dbReference type="Rhea" id="RHEA-COMP:10124"/>
        <dbReference type="ChEBI" id="CHEBI:15377"/>
        <dbReference type="ChEBI" id="CHEBI:15378"/>
        <dbReference type="ChEBI" id="CHEBI:59871"/>
        <dbReference type="ChEBI" id="CHEBI:78442"/>
        <dbReference type="ChEBI" id="CHEBI:79333"/>
        <dbReference type="EC" id="3.1.1.96"/>
    </reaction>
</comment>
<keyword evidence="3 4" id="KW-0378">Hydrolase</keyword>
<dbReference type="EMBL" id="CAKOEU010000004">
    <property type="protein sequence ID" value="CAH1854920.1"/>
    <property type="molecule type" value="Genomic_DNA"/>
</dbReference>
<dbReference type="PANTHER" id="PTHR10472">
    <property type="entry name" value="D-TYROSYL-TRNA TYR DEACYLASE"/>
    <property type="match status" value="1"/>
</dbReference>
<accession>A0ABN8HD10</accession>
<dbReference type="PANTHER" id="PTHR10472:SF5">
    <property type="entry name" value="D-AMINOACYL-TRNA DEACYLASE 1"/>
    <property type="match status" value="1"/>
</dbReference>
<evidence type="ECO:0000313" key="5">
    <source>
        <dbReference type="Proteomes" id="UP000838102"/>
    </source>
</evidence>
<proteinExistence type="inferred from homology"/>
<name>A0ABN8HD10_9LACO</name>
<dbReference type="CDD" id="cd00563">
    <property type="entry name" value="Dtyr_deacylase"/>
    <property type="match status" value="1"/>
</dbReference>
<sequence length="148" mass="16273">MRVILQRVSQASVRIDTEIIGQIDAGLMLLVGVGPDDQREDIDYLVRKITRMRIFADDQGRLNRSILDIEGAILSISQFTLYADTKKGNRPSFTQAAAPDLANQRYQEFNQALMATGLTVETGQFGADMQVSLVNDGPVTISLDSKAP</sequence>
<feature type="short sequence motif" description="Gly-cisPro motif, important for rejection of L-amino acids" evidence="3">
    <location>
        <begin position="137"/>
        <end position="138"/>
    </location>
</feature>
<dbReference type="Proteomes" id="UP000838102">
    <property type="component" value="Unassembled WGS sequence"/>
</dbReference>
<evidence type="ECO:0000256" key="2">
    <source>
        <dbReference type="ARBA" id="ARBA00022555"/>
    </source>
</evidence>
<comment type="subunit">
    <text evidence="3">Homodimer.</text>
</comment>
<dbReference type="Gene3D" id="3.50.80.10">
    <property type="entry name" value="D-tyrosyl-tRNA(Tyr) deacylase"/>
    <property type="match status" value="1"/>
</dbReference>
<evidence type="ECO:0000256" key="1">
    <source>
        <dbReference type="ARBA" id="ARBA00009673"/>
    </source>
</evidence>
<comment type="function">
    <text evidence="3">An aminoacyl-tRNA editing enzyme that deacylates mischarged D-aminoacyl-tRNAs. Also deacylates mischarged glycyl-tRNA(Ala), protecting cells against glycine mischarging by AlaRS. Acts via tRNA-based rather than protein-based catalysis; rejects L-amino acids rather than detecting D-amino acids in the active site. By recycling D-aminoacyl-tRNA to D-amino acids and free tRNA molecules, this enzyme counteracts the toxicity associated with the formation of D-aminoacyl-tRNA entities in vivo and helps enforce protein L-homochirality.</text>
</comment>
<dbReference type="RefSeq" id="WP_248706358.1">
    <property type="nucleotide sequence ID" value="NZ_CAKOET010000004.1"/>
</dbReference>
<evidence type="ECO:0000313" key="4">
    <source>
        <dbReference type="EMBL" id="CAH1854920.1"/>
    </source>
</evidence>
<dbReference type="Pfam" id="PF02580">
    <property type="entry name" value="Tyr_Deacylase"/>
    <property type="match status" value="1"/>
</dbReference>
<dbReference type="NCBIfam" id="TIGR00256">
    <property type="entry name" value="D-aminoacyl-tRNA deacylase"/>
    <property type="match status" value="1"/>
</dbReference>
<comment type="similarity">
    <text evidence="1 3">Belongs to the DTD family.</text>
</comment>
<dbReference type="EC" id="3.1.1.-" evidence="3"/>
<gene>
    <name evidence="3 4" type="primary">dtd</name>
    <name evidence="4" type="ORF">LMG032447_00969</name>
</gene>
<comment type="subcellular location">
    <subcellularLocation>
        <location evidence="3">Cytoplasm</location>
    </subcellularLocation>
</comment>
<dbReference type="EC" id="3.1.1.96" evidence="3"/>
<evidence type="ECO:0000256" key="3">
    <source>
        <dbReference type="HAMAP-Rule" id="MF_00518"/>
    </source>
</evidence>
<dbReference type="InterPro" id="IPR023509">
    <property type="entry name" value="DTD-like_sf"/>
</dbReference>
<comment type="caution">
    <text evidence="4">The sequence shown here is derived from an EMBL/GenBank/DDBJ whole genome shotgun (WGS) entry which is preliminary data.</text>
</comment>
<protein>
    <recommendedName>
        <fullName evidence="3">D-aminoacyl-tRNA deacylase</fullName>
        <shortName evidence="3">DTD</shortName>
        <ecNumber evidence="3">3.1.1.96</ecNumber>
    </recommendedName>
    <alternativeName>
        <fullName evidence="3">Gly-tRNA(Ala) deacylase</fullName>
        <ecNumber evidence="3">3.1.1.-</ecNumber>
    </alternativeName>
</protein>
<reference evidence="4" key="1">
    <citation type="submission" date="2022-03" db="EMBL/GenBank/DDBJ databases">
        <authorList>
            <person name="Hettiarachchi G."/>
        </authorList>
    </citation>
    <scope>NUCLEOTIDE SEQUENCE</scope>
    <source>
        <strain evidence="4">LMG 32447</strain>
    </source>
</reference>
<dbReference type="SUPFAM" id="SSF69500">
    <property type="entry name" value="DTD-like"/>
    <property type="match status" value="1"/>
</dbReference>
<keyword evidence="3" id="KW-0694">RNA-binding</keyword>
<dbReference type="HAMAP" id="MF_00518">
    <property type="entry name" value="Deacylase_Dtd"/>
    <property type="match status" value="1"/>
</dbReference>
<dbReference type="InterPro" id="IPR003732">
    <property type="entry name" value="Daa-tRNA_deacyls_DTD"/>
</dbReference>
<organism evidence="4 5">
    <name type="scientific">Convivina praedatoris</name>
    <dbReference type="NCBI Taxonomy" id="2880963"/>
    <lineage>
        <taxon>Bacteria</taxon>
        <taxon>Bacillati</taxon>
        <taxon>Bacillota</taxon>
        <taxon>Bacilli</taxon>
        <taxon>Lactobacillales</taxon>
        <taxon>Lactobacillaceae</taxon>
        <taxon>Convivina</taxon>
    </lineage>
</organism>